<evidence type="ECO:0000313" key="1">
    <source>
        <dbReference type="EMBL" id="MDK4325553.1"/>
    </source>
</evidence>
<comment type="caution">
    <text evidence="1">The sequence shown here is derived from an EMBL/GenBank/DDBJ whole genome shotgun (WGS) entry which is preliminary data.</text>
</comment>
<name>A0AAP4F9P0_9CORY</name>
<dbReference type="RefSeq" id="WP_239212055.1">
    <property type="nucleotide sequence ID" value="NZ_CP100364.1"/>
</dbReference>
<accession>A0AAP4F9P0</accession>
<evidence type="ECO:0000313" key="2">
    <source>
        <dbReference type="Proteomes" id="UP001226160"/>
    </source>
</evidence>
<dbReference type="Proteomes" id="UP001226160">
    <property type="component" value="Unassembled WGS sequence"/>
</dbReference>
<dbReference type="EMBL" id="JASNVP010000003">
    <property type="protein sequence ID" value="MDK4325553.1"/>
    <property type="molecule type" value="Genomic_DNA"/>
</dbReference>
<reference evidence="1" key="1">
    <citation type="submission" date="2023-05" db="EMBL/GenBank/DDBJ databases">
        <title>Metabolic capabilities are highly conserved among human nasal-associated Corynebacterium species in pangenomic analyses.</title>
        <authorList>
            <person name="Tran T.H."/>
            <person name="Roberts A.Q."/>
            <person name="Escapa I.F."/>
            <person name="Gao W."/>
            <person name="Conlan S."/>
            <person name="Kong H."/>
            <person name="Segre J.A."/>
            <person name="Kelly M.S."/>
            <person name="Lemon K.P."/>
        </authorList>
    </citation>
    <scope>NUCLEOTIDE SEQUENCE</scope>
    <source>
        <strain evidence="1">KPL2654</strain>
    </source>
</reference>
<sequence length="307" mass="34020">MWPKRLNPKPKFTSARGRKHWGLPAGQAKDLEAELETTLGVAGIGMQTTGRKIHLRWREGHETSRDLVPLLEKISAGAPVQATVDVFVSNIIRTETDTMARGLSLSEFYRGAYLHLDAKRGGEWGSFSFDLARYLVVGNAGSYLRLPAHVVREIDDDIPTILGIARRNLFQALDNAEVDVQRRRSGPGGEYAYVLRCSSPHWSSAPIFLDWCVQRFIPGEDFSAGILFAVPQPDMALFRPVTYGDDLAEGMATMAGAALTLFASDKRGISPRLHVSVEEEIHTISDVTDNSYLLYPTDYLVSRIKGT</sequence>
<organism evidence="1 2">
    <name type="scientific">Corynebacterium propinquum</name>
    <dbReference type="NCBI Taxonomy" id="43769"/>
    <lineage>
        <taxon>Bacteria</taxon>
        <taxon>Bacillati</taxon>
        <taxon>Actinomycetota</taxon>
        <taxon>Actinomycetes</taxon>
        <taxon>Mycobacteriales</taxon>
        <taxon>Corynebacteriaceae</taxon>
        <taxon>Corynebacterium</taxon>
    </lineage>
</organism>
<protein>
    <submittedName>
        <fullName evidence="1">Uncharacterized protein</fullName>
    </submittedName>
</protein>
<gene>
    <name evidence="1" type="ORF">QPX54_03360</name>
</gene>
<dbReference type="AlphaFoldDB" id="A0AAP4F9P0"/>
<proteinExistence type="predicted"/>